<comment type="caution">
    <text evidence="1">The sequence shown here is derived from an EMBL/GenBank/DDBJ whole genome shotgun (WGS) entry which is preliminary data.</text>
</comment>
<accession>A0AAV1V3S3</accession>
<evidence type="ECO:0000313" key="2">
    <source>
        <dbReference type="Proteomes" id="UP001162060"/>
    </source>
</evidence>
<dbReference type="AlphaFoldDB" id="A0AAV1V3S3"/>
<sequence>MDVNRLPPATREVLNDLLVERGLTEWRVVSDVRVSTNRIETVDVIYGNVITSRLEEERIDQRRKRKAEQVLHVTQKSTWSGFVVLPAVSSIPTLSVKGLLELQQCVDVNHPSDVTCTTKRTFLCLTDAANVSYYVLQTPAILPS</sequence>
<proteinExistence type="predicted"/>
<protein>
    <recommendedName>
        <fullName evidence="3">tRNA-splicing endonuclease subunit Sen15 domain-containing protein</fullName>
    </recommendedName>
</protein>
<gene>
    <name evidence="1" type="ORF">PM001_LOCUS25553</name>
</gene>
<evidence type="ECO:0008006" key="3">
    <source>
        <dbReference type="Google" id="ProtNLM"/>
    </source>
</evidence>
<evidence type="ECO:0000313" key="1">
    <source>
        <dbReference type="EMBL" id="CAK7940403.1"/>
    </source>
</evidence>
<reference evidence="1" key="1">
    <citation type="submission" date="2024-01" db="EMBL/GenBank/DDBJ databases">
        <authorList>
            <person name="Webb A."/>
        </authorList>
    </citation>
    <scope>NUCLEOTIDE SEQUENCE</scope>
    <source>
        <strain evidence="1">Pm1</strain>
    </source>
</reference>
<name>A0AAV1V3S3_9STRA</name>
<dbReference type="EMBL" id="CAKLBY020000258">
    <property type="protein sequence ID" value="CAK7940403.1"/>
    <property type="molecule type" value="Genomic_DNA"/>
</dbReference>
<dbReference type="Proteomes" id="UP001162060">
    <property type="component" value="Unassembled WGS sequence"/>
</dbReference>
<organism evidence="1 2">
    <name type="scientific">Peronospora matthiolae</name>
    <dbReference type="NCBI Taxonomy" id="2874970"/>
    <lineage>
        <taxon>Eukaryota</taxon>
        <taxon>Sar</taxon>
        <taxon>Stramenopiles</taxon>
        <taxon>Oomycota</taxon>
        <taxon>Peronosporomycetes</taxon>
        <taxon>Peronosporales</taxon>
        <taxon>Peronosporaceae</taxon>
        <taxon>Peronospora</taxon>
    </lineage>
</organism>